<sequence>MIELIAKKLPYLIDFPGHVSETGTLNYWKDRTLFSSGIERCFWISDVKAGESRGNHAHYQESQVIIAMAGVLEVEVTHVSGELLKFKLESSSKGLFIPPLNWVSVIFSEGSVLLGLCDRAFSEDDFIRNKQDFENYQYRNQ</sequence>
<keyword evidence="3" id="KW-1185">Reference proteome</keyword>
<reference evidence="3" key="1">
    <citation type="submission" date="2016-11" db="EMBL/GenBank/DDBJ databases">
        <authorList>
            <person name="Varghese N."/>
            <person name="Submissions S."/>
        </authorList>
    </citation>
    <scope>NUCLEOTIDE SEQUENCE [LARGE SCALE GENOMIC DNA]</scope>
    <source>
        <strain evidence="3">DSM 15292</strain>
    </source>
</reference>
<proteinExistence type="predicted"/>
<evidence type="ECO:0000313" key="3">
    <source>
        <dbReference type="Proteomes" id="UP000185221"/>
    </source>
</evidence>
<dbReference type="RefSeq" id="WP_074223155.1">
    <property type="nucleotide sequence ID" value="NZ_FSRC01000001.1"/>
</dbReference>
<accession>A0A1N6D7I9</accession>
<dbReference type="CDD" id="cd20292">
    <property type="entry name" value="cupin_QdtA-like"/>
    <property type="match status" value="1"/>
</dbReference>
<evidence type="ECO:0000313" key="2">
    <source>
        <dbReference type="EMBL" id="SIN66667.1"/>
    </source>
</evidence>
<dbReference type="EMBL" id="FSRC01000001">
    <property type="protein sequence ID" value="SIN66667.1"/>
    <property type="molecule type" value="Genomic_DNA"/>
</dbReference>
<protein>
    <submittedName>
        <fullName evidence="2">WxcM-like, C-terminal</fullName>
    </submittedName>
</protein>
<dbReference type="InterPro" id="IPR014710">
    <property type="entry name" value="RmlC-like_jellyroll"/>
</dbReference>
<dbReference type="InterPro" id="IPR008894">
    <property type="entry name" value="QdtA_cupin_dom"/>
</dbReference>
<dbReference type="InterPro" id="IPR011051">
    <property type="entry name" value="RmlC_Cupin_sf"/>
</dbReference>
<dbReference type="SUPFAM" id="SSF51182">
    <property type="entry name" value="RmlC-like cupins"/>
    <property type="match status" value="1"/>
</dbReference>
<evidence type="ECO:0000259" key="1">
    <source>
        <dbReference type="Pfam" id="PF05523"/>
    </source>
</evidence>
<organism evidence="2 3">
    <name type="scientific">Algoriphagus halophilus</name>
    <dbReference type="NCBI Taxonomy" id="226505"/>
    <lineage>
        <taxon>Bacteria</taxon>
        <taxon>Pseudomonadati</taxon>
        <taxon>Bacteroidota</taxon>
        <taxon>Cytophagia</taxon>
        <taxon>Cytophagales</taxon>
        <taxon>Cyclobacteriaceae</taxon>
        <taxon>Algoriphagus</taxon>
    </lineage>
</organism>
<feature type="domain" description="Sugar 3,4-ketoisomerase QdtA cupin" evidence="1">
    <location>
        <begin position="12"/>
        <end position="136"/>
    </location>
</feature>
<dbReference type="STRING" id="226505.SAMN05444394_0391"/>
<name>A0A1N6D7I9_9BACT</name>
<gene>
    <name evidence="2" type="ORF">SAMN05444394_0391</name>
</gene>
<dbReference type="Proteomes" id="UP000185221">
    <property type="component" value="Unassembled WGS sequence"/>
</dbReference>
<dbReference type="AlphaFoldDB" id="A0A1N6D7I9"/>
<dbReference type="Gene3D" id="2.60.120.10">
    <property type="entry name" value="Jelly Rolls"/>
    <property type="match status" value="1"/>
</dbReference>
<dbReference type="Pfam" id="PF05523">
    <property type="entry name" value="FdtA"/>
    <property type="match status" value="1"/>
</dbReference>
<dbReference type="OrthoDB" id="9795513at2"/>